<evidence type="ECO:0000259" key="4">
    <source>
        <dbReference type="Pfam" id="PF00535"/>
    </source>
</evidence>
<dbReference type="PANTHER" id="PTHR43685">
    <property type="entry name" value="GLYCOSYLTRANSFERASE"/>
    <property type="match status" value="1"/>
</dbReference>
<evidence type="ECO:0000313" key="5">
    <source>
        <dbReference type="EMBL" id="HIS31179.1"/>
    </source>
</evidence>
<feature type="domain" description="Glycosyltransferase 2-like" evidence="4">
    <location>
        <begin position="4"/>
        <end position="163"/>
    </location>
</feature>
<evidence type="ECO:0000256" key="3">
    <source>
        <dbReference type="ARBA" id="ARBA00022679"/>
    </source>
</evidence>
<dbReference type="Pfam" id="PF00535">
    <property type="entry name" value="Glycos_transf_2"/>
    <property type="match status" value="1"/>
</dbReference>
<gene>
    <name evidence="5" type="ORF">IAB44_06490</name>
</gene>
<protein>
    <submittedName>
        <fullName evidence="5">Glycosyltransferase</fullName>
    </submittedName>
</protein>
<dbReference type="GO" id="GO:0016757">
    <property type="term" value="F:glycosyltransferase activity"/>
    <property type="evidence" value="ECO:0007669"/>
    <property type="project" value="UniProtKB-KW"/>
</dbReference>
<comment type="caution">
    <text evidence="5">The sequence shown here is derived from an EMBL/GenBank/DDBJ whole genome shotgun (WGS) entry which is preliminary data.</text>
</comment>
<sequence length="276" mass="32370">MRLSVIMSVCNPIWEQLLEAVDSVLNQSFTGFEFLIYDDGSKPETARLLAELETRDRRIRCIRGEKNRGLAYGLNRCVREAAGEYLARMDDDDLSLPQRFVRQIAFLDAHRDYGFVGCGARIAGDGEILGVRHMPERPGRRDFLKFSPYIHPSVMFRREVFLKYGGYDPSPAFLRCEDYEFFLRLHQAGCHGYNLQEVLFQYREDARSLRKRKFCFRRKEARLRWERFGMMGISGFRRFFYTLRPLAAGVCPPGVYGRFKRFSLARSRRKETHEAV</sequence>
<dbReference type="Proteomes" id="UP000823935">
    <property type="component" value="Unassembled WGS sequence"/>
</dbReference>
<dbReference type="AlphaFoldDB" id="A0A9D1ES48"/>
<reference evidence="5" key="1">
    <citation type="submission" date="2020-10" db="EMBL/GenBank/DDBJ databases">
        <authorList>
            <person name="Gilroy R."/>
        </authorList>
    </citation>
    <scope>NUCLEOTIDE SEQUENCE</scope>
    <source>
        <strain evidence="5">CHK190-19873</strain>
    </source>
</reference>
<dbReference type="InterPro" id="IPR001173">
    <property type="entry name" value="Glyco_trans_2-like"/>
</dbReference>
<proteinExistence type="inferred from homology"/>
<keyword evidence="2" id="KW-0328">Glycosyltransferase</keyword>
<dbReference type="InterPro" id="IPR029044">
    <property type="entry name" value="Nucleotide-diphossugar_trans"/>
</dbReference>
<dbReference type="InterPro" id="IPR050834">
    <property type="entry name" value="Glycosyltransf_2"/>
</dbReference>
<evidence type="ECO:0000256" key="1">
    <source>
        <dbReference type="ARBA" id="ARBA00006739"/>
    </source>
</evidence>
<accession>A0A9D1ES48</accession>
<evidence type="ECO:0000313" key="6">
    <source>
        <dbReference type="Proteomes" id="UP000823935"/>
    </source>
</evidence>
<name>A0A9D1ES48_9FIRM</name>
<dbReference type="Gene3D" id="3.90.550.10">
    <property type="entry name" value="Spore Coat Polysaccharide Biosynthesis Protein SpsA, Chain A"/>
    <property type="match status" value="1"/>
</dbReference>
<organism evidence="5 6">
    <name type="scientific">Candidatus Limivivens intestinipullorum</name>
    <dbReference type="NCBI Taxonomy" id="2840858"/>
    <lineage>
        <taxon>Bacteria</taxon>
        <taxon>Bacillati</taxon>
        <taxon>Bacillota</taxon>
        <taxon>Clostridia</taxon>
        <taxon>Lachnospirales</taxon>
        <taxon>Lachnospiraceae</taxon>
        <taxon>Lachnospiraceae incertae sedis</taxon>
        <taxon>Candidatus Limivivens</taxon>
    </lineage>
</organism>
<reference evidence="5" key="2">
    <citation type="journal article" date="2021" name="PeerJ">
        <title>Extensive microbial diversity within the chicken gut microbiome revealed by metagenomics and culture.</title>
        <authorList>
            <person name="Gilroy R."/>
            <person name="Ravi A."/>
            <person name="Getino M."/>
            <person name="Pursley I."/>
            <person name="Horton D.L."/>
            <person name="Alikhan N.F."/>
            <person name="Baker D."/>
            <person name="Gharbi K."/>
            <person name="Hall N."/>
            <person name="Watson M."/>
            <person name="Adriaenssens E.M."/>
            <person name="Foster-Nyarko E."/>
            <person name="Jarju S."/>
            <person name="Secka A."/>
            <person name="Antonio M."/>
            <person name="Oren A."/>
            <person name="Chaudhuri R.R."/>
            <person name="La Ragione R."/>
            <person name="Hildebrand F."/>
            <person name="Pallen M.J."/>
        </authorList>
    </citation>
    <scope>NUCLEOTIDE SEQUENCE</scope>
    <source>
        <strain evidence="5">CHK190-19873</strain>
    </source>
</reference>
<dbReference type="EMBL" id="DVIQ01000031">
    <property type="protein sequence ID" value="HIS31179.1"/>
    <property type="molecule type" value="Genomic_DNA"/>
</dbReference>
<evidence type="ECO:0000256" key="2">
    <source>
        <dbReference type="ARBA" id="ARBA00022676"/>
    </source>
</evidence>
<keyword evidence="3" id="KW-0808">Transferase</keyword>
<dbReference type="SUPFAM" id="SSF53448">
    <property type="entry name" value="Nucleotide-diphospho-sugar transferases"/>
    <property type="match status" value="1"/>
</dbReference>
<comment type="similarity">
    <text evidence="1">Belongs to the glycosyltransferase 2 family.</text>
</comment>
<dbReference type="PANTHER" id="PTHR43685:SF5">
    <property type="entry name" value="GLYCOSYLTRANSFERASE EPSE-RELATED"/>
    <property type="match status" value="1"/>
</dbReference>